<proteinExistence type="predicted"/>
<name>A0A350RVK4_MARNT</name>
<evidence type="ECO:0000313" key="2">
    <source>
        <dbReference type="Proteomes" id="UP000253647"/>
    </source>
</evidence>
<dbReference type="EMBL" id="QPJI01000003">
    <property type="protein sequence ID" value="RCW72356.1"/>
    <property type="molecule type" value="Genomic_DNA"/>
</dbReference>
<gene>
    <name evidence="1" type="ORF">DET61_103319</name>
</gene>
<sequence>MVRTIMVLGLVLAAIGALAFGPQWLETAGTAEERPECDLLSRACTWETDEGAWRVELSTLEEGDQGMEYRLAITVPEAPDRFLAVLRGQSMYMGEYPVPMERQEPLSYQATFTAPFCTTGAEMIWRIDLQDGQKVLENVPWALVFRAEK</sequence>
<comment type="caution">
    <text evidence="1">The sequence shown here is derived from an EMBL/GenBank/DDBJ whole genome shotgun (WGS) entry which is preliminary data.</text>
</comment>
<accession>A0A350RVK4</accession>
<reference evidence="1 2" key="1">
    <citation type="submission" date="2018-07" db="EMBL/GenBank/DDBJ databases">
        <title>Freshwater and sediment microbial communities from various areas in North America, analyzing microbe dynamics in response to fracking.</title>
        <authorList>
            <person name="Lamendella R."/>
        </authorList>
    </citation>
    <scope>NUCLEOTIDE SEQUENCE [LARGE SCALE GENOMIC DNA]</scope>
    <source>
        <strain evidence="1 2">105B</strain>
    </source>
</reference>
<evidence type="ECO:0000313" key="1">
    <source>
        <dbReference type="EMBL" id="RCW72356.1"/>
    </source>
</evidence>
<dbReference type="OMA" id="FTAPFCT"/>
<dbReference type="RefSeq" id="WP_011784938.1">
    <property type="nucleotide sequence ID" value="NZ_CALIOX010000006.1"/>
</dbReference>
<dbReference type="AlphaFoldDB" id="A0A350RVK4"/>
<protein>
    <submittedName>
        <fullName evidence="1">Uncharacterized protein</fullName>
    </submittedName>
</protein>
<dbReference type="Proteomes" id="UP000253647">
    <property type="component" value="Unassembled WGS sequence"/>
</dbReference>
<organism evidence="1 2">
    <name type="scientific">Marinobacter nauticus</name>
    <name type="common">Marinobacter hydrocarbonoclasticus</name>
    <name type="synonym">Marinobacter aquaeolei</name>
    <dbReference type="NCBI Taxonomy" id="2743"/>
    <lineage>
        <taxon>Bacteria</taxon>
        <taxon>Pseudomonadati</taxon>
        <taxon>Pseudomonadota</taxon>
        <taxon>Gammaproteobacteria</taxon>
        <taxon>Pseudomonadales</taxon>
        <taxon>Marinobacteraceae</taxon>
        <taxon>Marinobacter</taxon>
    </lineage>
</organism>